<evidence type="ECO:0000256" key="2">
    <source>
        <dbReference type="ARBA" id="ARBA00007251"/>
    </source>
</evidence>
<comment type="subcellular location">
    <subcellularLocation>
        <location evidence="1">Cytoplasm</location>
        <location evidence="1">Cytosol</location>
    </subcellularLocation>
</comment>
<feature type="compositionally biased region" description="Basic residues" evidence="10">
    <location>
        <begin position="16"/>
        <end position="29"/>
    </location>
</feature>
<keyword evidence="12" id="KW-1185">Reference proteome</keyword>
<gene>
    <name evidence="11" type="ORF">CYCCA115_LOCUS9272</name>
</gene>
<evidence type="ECO:0000256" key="5">
    <source>
        <dbReference type="ARBA" id="ARBA00022917"/>
    </source>
</evidence>
<evidence type="ECO:0000256" key="10">
    <source>
        <dbReference type="SAM" id="MobiDB-lite"/>
    </source>
</evidence>
<reference evidence="11" key="1">
    <citation type="submission" date="2023-08" db="EMBL/GenBank/DDBJ databases">
        <authorList>
            <person name="Audoor S."/>
            <person name="Bilcke G."/>
        </authorList>
    </citation>
    <scope>NUCLEOTIDE SEQUENCE</scope>
</reference>
<accession>A0AAD2FJV9</accession>
<comment type="subunit">
    <text evidence="8">Component of the translation initiation factor 2B (eIF2B) complex which is a heterodecamer of two sets of five different subunits: alpha, beta, gamma, delta and epsilon. Subunits alpha, beta and delta comprise a regulatory subcomplex and subunits epsilon and gamma comprise a catalytic subcomplex. Within the complex, the hexameric regulatory complex resides at the center, with the two heterodimeric catalytic subcomplexes bound on opposite sides.</text>
</comment>
<keyword evidence="4" id="KW-0396">Initiation factor</keyword>
<keyword evidence="5" id="KW-0648">Protein biosynthesis</keyword>
<dbReference type="GO" id="GO:0003743">
    <property type="term" value="F:translation initiation factor activity"/>
    <property type="evidence" value="ECO:0007669"/>
    <property type="project" value="UniProtKB-KW"/>
</dbReference>
<evidence type="ECO:0000256" key="9">
    <source>
        <dbReference type="RuleBase" id="RU003814"/>
    </source>
</evidence>
<dbReference type="EMBL" id="CAKOGP040001335">
    <property type="protein sequence ID" value="CAJ1945128.1"/>
    <property type="molecule type" value="Genomic_DNA"/>
</dbReference>
<feature type="region of interest" description="Disordered" evidence="10">
    <location>
        <begin position="1"/>
        <end position="123"/>
    </location>
</feature>
<evidence type="ECO:0000313" key="12">
    <source>
        <dbReference type="Proteomes" id="UP001295423"/>
    </source>
</evidence>
<name>A0AAD2FJV9_9STRA</name>
<proteinExistence type="inferred from homology"/>
<dbReference type="PANTHER" id="PTHR10233:SF14">
    <property type="entry name" value="TRANSLATION INITIATION FACTOR EIF-2B SUBUNIT DELTA"/>
    <property type="match status" value="1"/>
</dbReference>
<dbReference type="PANTHER" id="PTHR10233">
    <property type="entry name" value="TRANSLATION INITIATION FACTOR EIF-2B"/>
    <property type="match status" value="1"/>
</dbReference>
<feature type="compositionally biased region" description="Basic and acidic residues" evidence="10">
    <location>
        <begin position="106"/>
        <end position="123"/>
    </location>
</feature>
<sequence>MSEAPPAAAPAPAGKAGKKEKKNQAKKKPPSNLVIPPKKPKLTKAERRALQEQQRAAKAGEKAGGAKKGGGEQQQQGGQQEKKGQQQQDLSSSADASKSKQNQKPDSSETSKSGKEEESHEENRTLDIFAHLSNYHELPNPHAPEWTSTLHPAVIELGMQYASGSIRGGQARCRSMLEVFLQVFDDYEPPEDTTSDYRSHLDHMVLKPSFTFWTTKCRQHCVSMGNAFTFCKLAVASLDRDSTWEKAKDILKDTLDRYMHERMDIANQAITEHAMKKIANGDVILTFGNSHAIRVLLTTAKKEGLDFYVWIADSRPLFEGKDMLAALEEAGISCGYIQLNALTYVLKQINKVFLGASALMSNGAVFGRVGTACVAMLANDSHIPVLVCCETYKISNKVQLESITHNELGNPDALAELPEGPASSCLSNWRESKTLKLLNLMYDVTPPDFVSGIITEVGIIPSTSVAVLLREMNPQDAAY</sequence>
<protein>
    <recommendedName>
        <fullName evidence="6">Translation initiation factor eIF2B subunit delta</fullName>
    </recommendedName>
    <alternativeName>
        <fullName evidence="7">eIF2B GDP-GTP exchange factor subunit delta</fullName>
    </alternativeName>
</protein>
<evidence type="ECO:0000256" key="8">
    <source>
        <dbReference type="ARBA" id="ARBA00046432"/>
    </source>
</evidence>
<comment type="similarity">
    <text evidence="2 9">Belongs to the eIF-2B alpha/beta/delta subunits family.</text>
</comment>
<feature type="compositionally biased region" description="Low complexity" evidence="10">
    <location>
        <begin position="73"/>
        <end position="100"/>
    </location>
</feature>
<dbReference type="AlphaFoldDB" id="A0AAD2FJV9"/>
<evidence type="ECO:0000313" key="11">
    <source>
        <dbReference type="EMBL" id="CAJ1945128.1"/>
    </source>
</evidence>
<evidence type="ECO:0000256" key="6">
    <source>
        <dbReference type="ARBA" id="ARBA00044147"/>
    </source>
</evidence>
<dbReference type="Gene3D" id="3.40.50.10470">
    <property type="entry name" value="Translation initiation factor eif-2b, domain 2"/>
    <property type="match status" value="1"/>
</dbReference>
<feature type="compositionally biased region" description="Low complexity" evidence="10">
    <location>
        <begin position="1"/>
        <end position="15"/>
    </location>
</feature>
<dbReference type="Pfam" id="PF01008">
    <property type="entry name" value="IF-2B"/>
    <property type="match status" value="1"/>
</dbReference>
<dbReference type="Proteomes" id="UP001295423">
    <property type="component" value="Unassembled WGS sequence"/>
</dbReference>
<organism evidence="11 12">
    <name type="scientific">Cylindrotheca closterium</name>
    <dbReference type="NCBI Taxonomy" id="2856"/>
    <lineage>
        <taxon>Eukaryota</taxon>
        <taxon>Sar</taxon>
        <taxon>Stramenopiles</taxon>
        <taxon>Ochrophyta</taxon>
        <taxon>Bacillariophyta</taxon>
        <taxon>Bacillariophyceae</taxon>
        <taxon>Bacillariophycidae</taxon>
        <taxon>Bacillariales</taxon>
        <taxon>Bacillariaceae</taxon>
        <taxon>Cylindrotheca</taxon>
    </lineage>
</organism>
<dbReference type="InterPro" id="IPR037171">
    <property type="entry name" value="NagB/RpiA_transferase-like"/>
</dbReference>
<feature type="compositionally biased region" description="Gly residues" evidence="10">
    <location>
        <begin position="62"/>
        <end position="72"/>
    </location>
</feature>
<evidence type="ECO:0000256" key="3">
    <source>
        <dbReference type="ARBA" id="ARBA00022490"/>
    </source>
</evidence>
<comment type="caution">
    <text evidence="11">The sequence shown here is derived from an EMBL/GenBank/DDBJ whole genome shotgun (WGS) entry which is preliminary data.</text>
</comment>
<dbReference type="SUPFAM" id="SSF100950">
    <property type="entry name" value="NagB/RpiA/CoA transferase-like"/>
    <property type="match status" value="1"/>
</dbReference>
<evidence type="ECO:0000256" key="4">
    <source>
        <dbReference type="ARBA" id="ARBA00022540"/>
    </source>
</evidence>
<evidence type="ECO:0000256" key="7">
    <source>
        <dbReference type="ARBA" id="ARBA00044356"/>
    </source>
</evidence>
<evidence type="ECO:0000256" key="1">
    <source>
        <dbReference type="ARBA" id="ARBA00004514"/>
    </source>
</evidence>
<dbReference type="InterPro" id="IPR042529">
    <property type="entry name" value="IF_2B-like_C"/>
</dbReference>
<dbReference type="InterPro" id="IPR000649">
    <property type="entry name" value="IF-2B-related"/>
</dbReference>
<dbReference type="GO" id="GO:0005829">
    <property type="term" value="C:cytosol"/>
    <property type="evidence" value="ECO:0007669"/>
    <property type="project" value="UniProtKB-SubCell"/>
</dbReference>
<keyword evidence="3" id="KW-0963">Cytoplasm</keyword>